<dbReference type="EMBL" id="GIIL01008181">
    <property type="protein sequence ID" value="NOV51907.1"/>
    <property type="molecule type" value="Transcribed_RNA"/>
</dbReference>
<evidence type="ECO:0000259" key="1">
    <source>
        <dbReference type="Pfam" id="PF08338"/>
    </source>
</evidence>
<sequence>MIKQLIIPFWLGLGGPVGKGTQPLPWIHIDDLTSLIWFCIKEEKLNGIVNAVSPHIITNNDFTQEFAKALYRPAFIPVPESLLNLVFNEERAVLLTTGPKVEPKRAPEFGFVYKYPDIKSACREVAHLF</sequence>
<dbReference type="AlphaFoldDB" id="A0A6M2E4B3"/>
<feature type="domain" description="DUF1731" evidence="1">
    <location>
        <begin position="78"/>
        <end position="124"/>
    </location>
</feature>
<dbReference type="Gene3D" id="3.40.50.720">
    <property type="entry name" value="NAD(P)-binding Rossmann-like Domain"/>
    <property type="match status" value="1"/>
</dbReference>
<proteinExistence type="predicted"/>
<dbReference type="Pfam" id="PF08338">
    <property type="entry name" value="DUF1731"/>
    <property type="match status" value="1"/>
</dbReference>
<dbReference type="InterPro" id="IPR013549">
    <property type="entry name" value="DUF1731"/>
</dbReference>
<evidence type="ECO:0000313" key="2">
    <source>
        <dbReference type="EMBL" id="NOV51907.1"/>
    </source>
</evidence>
<organism evidence="2">
    <name type="scientific">Xenopsylla cheopis</name>
    <name type="common">Oriental rat flea</name>
    <name type="synonym">Pulex cheopis</name>
    <dbReference type="NCBI Taxonomy" id="163159"/>
    <lineage>
        <taxon>Eukaryota</taxon>
        <taxon>Metazoa</taxon>
        <taxon>Ecdysozoa</taxon>
        <taxon>Arthropoda</taxon>
        <taxon>Hexapoda</taxon>
        <taxon>Insecta</taxon>
        <taxon>Pterygota</taxon>
        <taxon>Neoptera</taxon>
        <taxon>Endopterygota</taxon>
        <taxon>Siphonaptera</taxon>
        <taxon>Pulicidae</taxon>
        <taxon>Xenopsyllinae</taxon>
        <taxon>Xenopsylla</taxon>
    </lineage>
</organism>
<accession>A0A6M2E4B3</accession>
<protein>
    <submittedName>
        <fullName evidence="2">Putative nucleoside-diphosphate sugar epimerase</fullName>
    </submittedName>
</protein>
<name>A0A6M2E4B3_XENCH</name>
<dbReference type="PANTHER" id="PTHR11092:SF0">
    <property type="entry name" value="EPIMERASE FAMILY PROTEIN SDR39U1"/>
    <property type="match status" value="1"/>
</dbReference>
<dbReference type="InterPro" id="IPR036291">
    <property type="entry name" value="NAD(P)-bd_dom_sf"/>
</dbReference>
<dbReference type="PANTHER" id="PTHR11092">
    <property type="entry name" value="SUGAR NUCLEOTIDE EPIMERASE RELATED"/>
    <property type="match status" value="1"/>
</dbReference>
<dbReference type="SUPFAM" id="SSF51735">
    <property type="entry name" value="NAD(P)-binding Rossmann-fold domains"/>
    <property type="match status" value="1"/>
</dbReference>
<reference evidence="2" key="1">
    <citation type="submission" date="2020-03" db="EMBL/GenBank/DDBJ databases">
        <title>Transcriptomic Profiling of the Digestive Tract of the Rat Flea, Xenopsylla cheopis, Following Blood Feeding and Infection with Yersinia pestis.</title>
        <authorList>
            <person name="Bland D.M."/>
            <person name="Martens C.A."/>
            <person name="Virtaneva K."/>
            <person name="Kanakabandi K."/>
            <person name="Long D."/>
            <person name="Rosenke R."/>
            <person name="Saturday G.A."/>
            <person name="Hoyt F.H."/>
            <person name="Bruno D.P."/>
            <person name="Ribeiro J.M.C."/>
            <person name="Hinnebusch J."/>
        </authorList>
    </citation>
    <scope>NUCLEOTIDE SEQUENCE</scope>
</reference>